<dbReference type="Proteomes" id="UP001303373">
    <property type="component" value="Chromosome 3"/>
</dbReference>
<evidence type="ECO:0000313" key="4">
    <source>
        <dbReference type="Proteomes" id="UP001303373"/>
    </source>
</evidence>
<name>A0AAQ3M6G4_9PEZI</name>
<feature type="signal peptide" evidence="2">
    <location>
        <begin position="1"/>
        <end position="22"/>
    </location>
</feature>
<evidence type="ECO:0000256" key="2">
    <source>
        <dbReference type="SAM" id="SignalP"/>
    </source>
</evidence>
<sequence length="422" mass="43508">MVLFKFSAMALVATSLIAPSTAHLTMNSPVPFGVDTLTKSPLANAKPGSPESDFPCKQRPGVYDITTMNNMKVGEPQLLSFDGTASHGGGTCQISVSLDPEPSANATWKIIQVFEGGCPTNLNGNSATHPFTYTIPNNFPNGRATLAWTWFNRIGNREIYMNCAPITVTGGSESLEYYDSLPDMYVINLPTSECSSVEMTNQKVPNPGQFILQDDTYSIGAASGPSCAASAAAQTQGVSNYDSTVVTDNGAATTAPASNGDVTGMPTGTPVASKAYSSPASSVAQTTAASQPAPSNGLLTISTAASSPLASSTPAQSPTTSTKDPAPVTSQPASSATFASPSASSNGTSNTTCSDEGAVVCSGTSLFGLCDHGSVVFMPVSDGTECMNGQVVKKRSLNSEGKRNVHLRLHARHLGSGVHDIK</sequence>
<keyword evidence="3" id="KW-0503">Monooxygenase</keyword>
<dbReference type="PANTHER" id="PTHR36182:SF2">
    <property type="entry name" value="LYTIC POLYSACCHARIDE MONOOXYGENASE"/>
    <property type="match status" value="1"/>
</dbReference>
<keyword evidence="2" id="KW-0732">Signal</keyword>
<reference evidence="3 4" key="1">
    <citation type="submission" date="2023-11" db="EMBL/GenBank/DDBJ databases">
        <title>An acidophilic fungus is an integral part of prey digestion in a carnivorous sundew plant.</title>
        <authorList>
            <person name="Tsai I.J."/>
        </authorList>
    </citation>
    <scope>NUCLEOTIDE SEQUENCE [LARGE SCALE GENOMIC DNA]</scope>
    <source>
        <strain evidence="3">169a</strain>
    </source>
</reference>
<feature type="chain" id="PRO_5043045979" evidence="2">
    <location>
        <begin position="23"/>
        <end position="422"/>
    </location>
</feature>
<dbReference type="PANTHER" id="PTHR36182">
    <property type="entry name" value="PROTEIN, PUTATIVE (AFU_ORTHOLOGUE AFUA_6G10930)-RELATED"/>
    <property type="match status" value="1"/>
</dbReference>
<evidence type="ECO:0000313" key="3">
    <source>
        <dbReference type="EMBL" id="WPG99356.1"/>
    </source>
</evidence>
<gene>
    <name evidence="3" type="ORF">R9X50_00217000</name>
</gene>
<feature type="compositionally biased region" description="Low complexity" evidence="1">
    <location>
        <begin position="329"/>
        <end position="345"/>
    </location>
</feature>
<feature type="region of interest" description="Disordered" evidence="1">
    <location>
        <begin position="252"/>
        <end position="276"/>
    </location>
</feature>
<keyword evidence="3" id="KW-0560">Oxidoreductase</keyword>
<accession>A0AAQ3M6G4</accession>
<feature type="region of interest" description="Disordered" evidence="1">
    <location>
        <begin position="306"/>
        <end position="354"/>
    </location>
</feature>
<dbReference type="Gene3D" id="2.70.50.70">
    <property type="match status" value="1"/>
</dbReference>
<organism evidence="3 4">
    <name type="scientific">Acrodontium crateriforme</name>
    <dbReference type="NCBI Taxonomy" id="150365"/>
    <lineage>
        <taxon>Eukaryota</taxon>
        <taxon>Fungi</taxon>
        <taxon>Dikarya</taxon>
        <taxon>Ascomycota</taxon>
        <taxon>Pezizomycotina</taxon>
        <taxon>Dothideomycetes</taxon>
        <taxon>Dothideomycetidae</taxon>
        <taxon>Mycosphaerellales</taxon>
        <taxon>Teratosphaeriaceae</taxon>
        <taxon>Acrodontium</taxon>
    </lineage>
</organism>
<feature type="compositionally biased region" description="Polar residues" evidence="1">
    <location>
        <begin position="252"/>
        <end position="261"/>
    </location>
</feature>
<protein>
    <submittedName>
        <fullName evidence="3">Lytic polysaccharide monooxygenase</fullName>
    </submittedName>
</protein>
<dbReference type="EMBL" id="CP138582">
    <property type="protein sequence ID" value="WPG99356.1"/>
    <property type="molecule type" value="Genomic_DNA"/>
</dbReference>
<proteinExistence type="predicted"/>
<keyword evidence="4" id="KW-1185">Reference proteome</keyword>
<dbReference type="AlphaFoldDB" id="A0AAQ3M6G4"/>
<evidence type="ECO:0000256" key="1">
    <source>
        <dbReference type="SAM" id="MobiDB-lite"/>
    </source>
</evidence>
<dbReference type="GO" id="GO:0004497">
    <property type="term" value="F:monooxygenase activity"/>
    <property type="evidence" value="ECO:0007669"/>
    <property type="project" value="UniProtKB-KW"/>
</dbReference>
<feature type="compositionally biased region" description="Low complexity" evidence="1">
    <location>
        <begin position="306"/>
        <end position="322"/>
    </location>
</feature>